<protein>
    <submittedName>
        <fullName evidence="1 2">RNA-binding protein 25-like protein</fullName>
    </submittedName>
</protein>
<proteinExistence type="predicted"/>
<evidence type="ECO:0000313" key="1">
    <source>
        <dbReference type="EMBL" id="KFB43120.1"/>
    </source>
</evidence>
<evidence type="ECO:0000313" key="3">
    <source>
        <dbReference type="Proteomes" id="UP000030765"/>
    </source>
</evidence>
<reference evidence="2" key="2">
    <citation type="submission" date="2020-05" db="UniProtKB">
        <authorList>
            <consortium name="EnsemblMetazoa"/>
        </authorList>
    </citation>
    <scope>IDENTIFICATION</scope>
</reference>
<reference evidence="1 3" key="1">
    <citation type="journal article" date="2014" name="BMC Genomics">
        <title>Genome sequence of Anopheles sinensis provides insight into genetics basis of mosquito competence for malaria parasites.</title>
        <authorList>
            <person name="Zhou D."/>
            <person name="Zhang D."/>
            <person name="Ding G."/>
            <person name="Shi L."/>
            <person name="Hou Q."/>
            <person name="Ye Y."/>
            <person name="Xu Y."/>
            <person name="Zhou H."/>
            <person name="Xiong C."/>
            <person name="Li S."/>
            <person name="Yu J."/>
            <person name="Hong S."/>
            <person name="Yu X."/>
            <person name="Zou P."/>
            <person name="Chen C."/>
            <person name="Chang X."/>
            <person name="Wang W."/>
            <person name="Lv Y."/>
            <person name="Sun Y."/>
            <person name="Ma L."/>
            <person name="Shen B."/>
            <person name="Zhu C."/>
        </authorList>
    </citation>
    <scope>NUCLEOTIDE SEQUENCE [LARGE SCALE GENOMIC DNA]</scope>
</reference>
<dbReference type="EnsemblMetazoa" id="ASIC010889-RA">
    <property type="protein sequence ID" value="ASIC010889-PA"/>
    <property type="gene ID" value="ASIC010889"/>
</dbReference>
<gene>
    <name evidence="1" type="ORF">ZHAS_00010889</name>
</gene>
<dbReference type="AlphaFoldDB" id="A0A084VYS6"/>
<dbReference type="EMBL" id="ATLV01018440">
    <property type="status" value="NOT_ANNOTATED_CDS"/>
    <property type="molecule type" value="Genomic_DNA"/>
</dbReference>
<name>A0A084VYS6_ANOSI</name>
<dbReference type="VEuPathDB" id="VectorBase:ASIC010889"/>
<keyword evidence="3" id="KW-1185">Reference proteome</keyword>
<accession>A0A084VYS6</accession>
<evidence type="ECO:0000313" key="2">
    <source>
        <dbReference type="EnsemblMetazoa" id="ASIC010889-PA"/>
    </source>
</evidence>
<dbReference type="Proteomes" id="UP000030765">
    <property type="component" value="Unassembled WGS sequence"/>
</dbReference>
<dbReference type="EMBL" id="KE525233">
    <property type="protein sequence ID" value="KFB43120.1"/>
    <property type="molecule type" value="Genomic_DNA"/>
</dbReference>
<organism evidence="1">
    <name type="scientific">Anopheles sinensis</name>
    <name type="common">Mosquito</name>
    <dbReference type="NCBI Taxonomy" id="74873"/>
    <lineage>
        <taxon>Eukaryota</taxon>
        <taxon>Metazoa</taxon>
        <taxon>Ecdysozoa</taxon>
        <taxon>Arthropoda</taxon>
        <taxon>Hexapoda</taxon>
        <taxon>Insecta</taxon>
        <taxon>Pterygota</taxon>
        <taxon>Neoptera</taxon>
        <taxon>Endopterygota</taxon>
        <taxon>Diptera</taxon>
        <taxon>Nematocera</taxon>
        <taxon>Culicoidea</taxon>
        <taxon>Culicidae</taxon>
        <taxon>Anophelinae</taxon>
        <taxon>Anopheles</taxon>
    </lineage>
</organism>
<sequence length="68" mass="7245">MDTCLSVYLGGCGNVVTWFGSRWKDPANPVGAIRLASNNALGEKNRVVRNLVSTDGGIDQMMESVSSV</sequence>